<accession>A0A8G1R6E2</accession>
<evidence type="ECO:0008006" key="4">
    <source>
        <dbReference type="Google" id="ProtNLM"/>
    </source>
</evidence>
<reference evidence="2 3" key="1">
    <citation type="submission" date="2018-02" db="EMBL/GenBank/DDBJ databases">
        <title>The genomes of Aspergillus section Nigri reveals drivers in fungal speciation.</title>
        <authorList>
            <consortium name="DOE Joint Genome Institute"/>
            <person name="Vesth T.C."/>
            <person name="Nybo J."/>
            <person name="Theobald S."/>
            <person name="Brandl J."/>
            <person name="Frisvad J.C."/>
            <person name="Nielsen K.F."/>
            <person name="Lyhne E.K."/>
            <person name="Kogle M.E."/>
            <person name="Kuo A."/>
            <person name="Riley R."/>
            <person name="Clum A."/>
            <person name="Nolan M."/>
            <person name="Lipzen A."/>
            <person name="Salamov A."/>
            <person name="Henrissat B."/>
            <person name="Wiebenga A."/>
            <person name="De vries R.P."/>
            <person name="Grigoriev I.V."/>
            <person name="Mortensen U.H."/>
            <person name="Andersen M.R."/>
            <person name="Baker S.E."/>
        </authorList>
    </citation>
    <scope>NUCLEOTIDE SEQUENCE [LARGE SCALE GENOMIC DNA]</scope>
    <source>
        <strain evidence="2 3">CBS 112811</strain>
    </source>
</reference>
<proteinExistence type="predicted"/>
<dbReference type="RefSeq" id="XP_025518276.1">
    <property type="nucleotide sequence ID" value="XM_025654739.1"/>
</dbReference>
<keyword evidence="3" id="KW-1185">Reference proteome</keyword>
<name>A0A8G1R6E2_9EURO</name>
<dbReference type="GeneID" id="37158141"/>
<evidence type="ECO:0000313" key="2">
    <source>
        <dbReference type="EMBL" id="RAH60354.1"/>
    </source>
</evidence>
<evidence type="ECO:0000256" key="1">
    <source>
        <dbReference type="SAM" id="Phobius"/>
    </source>
</evidence>
<keyword evidence="1" id="KW-1133">Transmembrane helix</keyword>
<dbReference type="Proteomes" id="UP000249526">
    <property type="component" value="Unassembled WGS sequence"/>
</dbReference>
<dbReference type="EMBL" id="KZ825057">
    <property type="protein sequence ID" value="RAH60354.1"/>
    <property type="molecule type" value="Genomic_DNA"/>
</dbReference>
<dbReference type="AlphaFoldDB" id="A0A8G1R6E2"/>
<organism evidence="2 3">
    <name type="scientific">Aspergillus piperis CBS 112811</name>
    <dbReference type="NCBI Taxonomy" id="1448313"/>
    <lineage>
        <taxon>Eukaryota</taxon>
        <taxon>Fungi</taxon>
        <taxon>Dikarya</taxon>
        <taxon>Ascomycota</taxon>
        <taxon>Pezizomycotina</taxon>
        <taxon>Eurotiomycetes</taxon>
        <taxon>Eurotiomycetidae</taxon>
        <taxon>Eurotiales</taxon>
        <taxon>Aspergillaceae</taxon>
        <taxon>Aspergillus</taxon>
        <taxon>Aspergillus subgen. Circumdati</taxon>
    </lineage>
</organism>
<sequence>MCHAHEKGLVETSTRADRRLSMSWLFRGRRECNWRMVNSLCWPCCLIKMFRFLGVCETIRWDLFCCATVALLHLCFPFLYFNLSYPWWCWSTSLVHYQSSAGDKAYPHTL</sequence>
<keyword evidence="1" id="KW-0472">Membrane</keyword>
<keyword evidence="1" id="KW-0812">Transmembrane</keyword>
<protein>
    <recommendedName>
        <fullName evidence="4">Transmembrane protein</fullName>
    </recommendedName>
</protein>
<gene>
    <name evidence="2" type="ORF">BO85DRAFT_225271</name>
</gene>
<evidence type="ECO:0000313" key="3">
    <source>
        <dbReference type="Proteomes" id="UP000249526"/>
    </source>
</evidence>
<feature type="transmembrane region" description="Helical" evidence="1">
    <location>
        <begin position="61"/>
        <end position="81"/>
    </location>
</feature>